<accession>A0A9P6NF38</accession>
<dbReference type="Proteomes" id="UP000886653">
    <property type="component" value="Unassembled WGS sequence"/>
</dbReference>
<name>A0A9P6NF38_9BASI</name>
<proteinExistence type="predicted"/>
<keyword evidence="3" id="KW-1185">Reference proteome</keyword>
<dbReference type="AlphaFoldDB" id="A0A9P6NF38"/>
<protein>
    <submittedName>
        <fullName evidence="2">Uncharacterized protein</fullName>
    </submittedName>
</protein>
<feature type="region of interest" description="Disordered" evidence="1">
    <location>
        <begin position="127"/>
        <end position="146"/>
    </location>
</feature>
<evidence type="ECO:0000313" key="3">
    <source>
        <dbReference type="Proteomes" id="UP000886653"/>
    </source>
</evidence>
<reference evidence="2" key="1">
    <citation type="submission" date="2013-11" db="EMBL/GenBank/DDBJ databases">
        <title>Genome sequence of the fusiform rust pathogen reveals effectors for host alternation and coevolution with pine.</title>
        <authorList>
            <consortium name="DOE Joint Genome Institute"/>
            <person name="Smith K."/>
            <person name="Pendleton A."/>
            <person name="Kubisiak T."/>
            <person name="Anderson C."/>
            <person name="Salamov A."/>
            <person name="Aerts A."/>
            <person name="Riley R."/>
            <person name="Clum A."/>
            <person name="Lindquist E."/>
            <person name="Ence D."/>
            <person name="Campbell M."/>
            <person name="Kronenberg Z."/>
            <person name="Feau N."/>
            <person name="Dhillon B."/>
            <person name="Hamelin R."/>
            <person name="Burleigh J."/>
            <person name="Smith J."/>
            <person name="Yandell M."/>
            <person name="Nelson C."/>
            <person name="Grigoriev I."/>
            <person name="Davis J."/>
        </authorList>
    </citation>
    <scope>NUCLEOTIDE SEQUENCE</scope>
    <source>
        <strain evidence="2">G11</strain>
    </source>
</reference>
<gene>
    <name evidence="2" type="ORF">CROQUDRAFT_94557</name>
</gene>
<evidence type="ECO:0000256" key="1">
    <source>
        <dbReference type="SAM" id="MobiDB-lite"/>
    </source>
</evidence>
<sequence length="196" mass="22329">MRPDNETRKSREEEGKSVFYRHEFDQLGIKLLSSSTQSSTIFFFVPEIRFMTRICTAPAPYQKFMQAESRTPLGISLKIPPAPNTSCPEWTRPRGHNTLYGLVEQVGLCSSPFDSLNWTRHPRADWTRRGRAAEHSHGDGLNRSLRERQTLKAAEFEMPRDRLDQLTSNSRGLDGDIALDHSSIHSWPLSSSSKPT</sequence>
<organism evidence="2 3">
    <name type="scientific">Cronartium quercuum f. sp. fusiforme G11</name>
    <dbReference type="NCBI Taxonomy" id="708437"/>
    <lineage>
        <taxon>Eukaryota</taxon>
        <taxon>Fungi</taxon>
        <taxon>Dikarya</taxon>
        <taxon>Basidiomycota</taxon>
        <taxon>Pucciniomycotina</taxon>
        <taxon>Pucciniomycetes</taxon>
        <taxon>Pucciniales</taxon>
        <taxon>Coleosporiaceae</taxon>
        <taxon>Cronartium</taxon>
    </lineage>
</organism>
<dbReference type="EMBL" id="MU167287">
    <property type="protein sequence ID" value="KAG0144884.1"/>
    <property type="molecule type" value="Genomic_DNA"/>
</dbReference>
<evidence type="ECO:0000313" key="2">
    <source>
        <dbReference type="EMBL" id="KAG0144884.1"/>
    </source>
</evidence>
<comment type="caution">
    <text evidence="2">The sequence shown here is derived from an EMBL/GenBank/DDBJ whole genome shotgun (WGS) entry which is preliminary data.</text>
</comment>